<evidence type="ECO:0000256" key="6">
    <source>
        <dbReference type="ARBA" id="ARBA00022692"/>
    </source>
</evidence>
<dbReference type="STRING" id="990712.SAMN05216257_101667"/>
<keyword evidence="14" id="KW-1185">Reference proteome</keyword>
<dbReference type="GO" id="GO:0009103">
    <property type="term" value="P:lipopolysaccharide biosynthetic process"/>
    <property type="evidence" value="ECO:0007669"/>
    <property type="project" value="UniProtKB-KW"/>
</dbReference>
<keyword evidence="5" id="KW-0441">Lipid A biosynthesis</keyword>
<keyword evidence="8 11" id="KW-1133">Transmembrane helix</keyword>
<evidence type="ECO:0000256" key="7">
    <source>
        <dbReference type="ARBA" id="ARBA00022985"/>
    </source>
</evidence>
<evidence type="ECO:0000256" key="5">
    <source>
        <dbReference type="ARBA" id="ARBA00022556"/>
    </source>
</evidence>
<evidence type="ECO:0000256" key="3">
    <source>
        <dbReference type="ARBA" id="ARBA00022516"/>
    </source>
</evidence>
<sequence>MIDRTAAPRDNGAMELFVFIAVLGAAVLHAGWNALVRIGLDRFSLVLMLSIGQAVLGALLLFVSPLPAAAALPWLVASAVIHAGYKLFLVQSYRHADLTQAYPLARGTAPLIVAVVSLIALGERLALMEVLAILFISSGILLMAARGSTGADGRGVRMQGRALAFALATAAATASYTLVDGHGARAAGHAGAFVAWMFIGDAVLISLWALATRGPGAFVALRPALGQGALVAAMSFGAYAIVVWAFTRAPIALVAALRETSILFAILIGAFMLGERLTPWRLAAAALIAAGVPLMRL</sequence>
<keyword evidence="4" id="KW-0997">Cell inner membrane</keyword>
<keyword evidence="3" id="KW-0444">Lipid biosynthesis</keyword>
<evidence type="ECO:0000256" key="11">
    <source>
        <dbReference type="SAM" id="Phobius"/>
    </source>
</evidence>
<proteinExistence type="predicted"/>
<accession>A0A1G8ZBZ8</accession>
<keyword evidence="6 11" id="KW-0812">Transmembrane</keyword>
<dbReference type="AlphaFoldDB" id="A0A1G8ZBZ8"/>
<dbReference type="RefSeq" id="WP_245656889.1">
    <property type="nucleotide sequence ID" value="NZ_FNFV01000001.1"/>
</dbReference>
<dbReference type="Proteomes" id="UP000199328">
    <property type="component" value="Unassembled WGS sequence"/>
</dbReference>
<dbReference type="PANTHER" id="PTHR30561:SF9">
    <property type="entry name" value="4-AMINO-4-DEOXY-L-ARABINOSE-PHOSPHOUNDECAPRENOL FLIPPASE SUBUNIT ARNF-RELATED"/>
    <property type="match status" value="1"/>
</dbReference>
<dbReference type="GO" id="GO:0022857">
    <property type="term" value="F:transmembrane transporter activity"/>
    <property type="evidence" value="ECO:0007669"/>
    <property type="project" value="InterPro"/>
</dbReference>
<protein>
    <submittedName>
        <fullName evidence="13">EamA-like transporter family protein</fullName>
    </submittedName>
</protein>
<keyword evidence="10 11" id="KW-0472">Membrane</keyword>
<name>A0A1G8ZBZ8_9RHOB</name>
<dbReference type="GO" id="GO:0009245">
    <property type="term" value="P:lipid A biosynthetic process"/>
    <property type="evidence" value="ECO:0007669"/>
    <property type="project" value="UniProtKB-KW"/>
</dbReference>
<dbReference type="EMBL" id="FNFV01000001">
    <property type="protein sequence ID" value="SDK12622.1"/>
    <property type="molecule type" value="Genomic_DNA"/>
</dbReference>
<feature type="transmembrane region" description="Helical" evidence="11">
    <location>
        <begin position="160"/>
        <end position="179"/>
    </location>
</feature>
<dbReference type="InterPro" id="IPR000620">
    <property type="entry name" value="EamA_dom"/>
</dbReference>
<feature type="transmembrane region" description="Helical" evidence="11">
    <location>
        <begin position="69"/>
        <end position="89"/>
    </location>
</feature>
<evidence type="ECO:0000259" key="12">
    <source>
        <dbReference type="Pfam" id="PF00892"/>
    </source>
</evidence>
<feature type="domain" description="EamA" evidence="12">
    <location>
        <begin position="162"/>
        <end position="295"/>
    </location>
</feature>
<gene>
    <name evidence="13" type="ORF">SAMN05216257_101667</name>
</gene>
<dbReference type="SUPFAM" id="SSF103481">
    <property type="entry name" value="Multidrug resistance efflux transporter EmrE"/>
    <property type="match status" value="2"/>
</dbReference>
<evidence type="ECO:0000256" key="1">
    <source>
        <dbReference type="ARBA" id="ARBA00004651"/>
    </source>
</evidence>
<evidence type="ECO:0000256" key="10">
    <source>
        <dbReference type="ARBA" id="ARBA00023136"/>
    </source>
</evidence>
<dbReference type="GO" id="GO:0005886">
    <property type="term" value="C:plasma membrane"/>
    <property type="evidence" value="ECO:0007669"/>
    <property type="project" value="UniProtKB-SubCell"/>
</dbReference>
<feature type="transmembrane region" description="Helical" evidence="11">
    <location>
        <begin position="224"/>
        <end position="245"/>
    </location>
</feature>
<evidence type="ECO:0000256" key="4">
    <source>
        <dbReference type="ARBA" id="ARBA00022519"/>
    </source>
</evidence>
<feature type="transmembrane region" description="Helical" evidence="11">
    <location>
        <begin position="191"/>
        <end position="212"/>
    </location>
</feature>
<feature type="transmembrane region" description="Helical" evidence="11">
    <location>
        <begin position="101"/>
        <end position="121"/>
    </location>
</feature>
<reference evidence="14" key="1">
    <citation type="submission" date="2016-10" db="EMBL/GenBank/DDBJ databases">
        <authorList>
            <person name="Varghese N."/>
            <person name="Submissions S."/>
        </authorList>
    </citation>
    <scope>NUCLEOTIDE SEQUENCE [LARGE SCALE GENOMIC DNA]</scope>
    <source>
        <strain evidence="14">CGMCC 1.10789</strain>
    </source>
</reference>
<dbReference type="Pfam" id="PF00892">
    <property type="entry name" value="EamA"/>
    <property type="match status" value="1"/>
</dbReference>
<evidence type="ECO:0000313" key="14">
    <source>
        <dbReference type="Proteomes" id="UP000199328"/>
    </source>
</evidence>
<organism evidence="13 14">
    <name type="scientific">Meinhardsimonia xiamenensis</name>
    <dbReference type="NCBI Taxonomy" id="990712"/>
    <lineage>
        <taxon>Bacteria</taxon>
        <taxon>Pseudomonadati</taxon>
        <taxon>Pseudomonadota</taxon>
        <taxon>Alphaproteobacteria</taxon>
        <taxon>Rhodobacterales</taxon>
        <taxon>Paracoccaceae</taxon>
        <taxon>Meinhardsimonia</taxon>
    </lineage>
</organism>
<feature type="transmembrane region" description="Helical" evidence="11">
    <location>
        <begin position="127"/>
        <end position="148"/>
    </location>
</feature>
<dbReference type="Gene3D" id="1.10.3730.20">
    <property type="match status" value="2"/>
</dbReference>
<feature type="transmembrane region" description="Helical" evidence="11">
    <location>
        <begin position="43"/>
        <end position="63"/>
    </location>
</feature>
<feature type="transmembrane region" description="Helical" evidence="11">
    <location>
        <begin position="251"/>
        <end position="273"/>
    </location>
</feature>
<keyword evidence="7" id="KW-0448">Lipopolysaccharide biosynthesis</keyword>
<dbReference type="InterPro" id="IPR037185">
    <property type="entry name" value="EmrE-like"/>
</dbReference>
<evidence type="ECO:0000256" key="2">
    <source>
        <dbReference type="ARBA" id="ARBA00022475"/>
    </source>
</evidence>
<evidence type="ECO:0000256" key="9">
    <source>
        <dbReference type="ARBA" id="ARBA00023098"/>
    </source>
</evidence>
<dbReference type="InterPro" id="IPR000390">
    <property type="entry name" value="Small_drug/metabolite_transptr"/>
</dbReference>
<feature type="transmembrane region" description="Helical" evidence="11">
    <location>
        <begin position="16"/>
        <end position="36"/>
    </location>
</feature>
<evidence type="ECO:0000256" key="8">
    <source>
        <dbReference type="ARBA" id="ARBA00022989"/>
    </source>
</evidence>
<dbReference type="PANTHER" id="PTHR30561">
    <property type="entry name" value="SMR FAMILY PROTON-DEPENDENT DRUG EFFLUX TRANSPORTER SUGE"/>
    <property type="match status" value="1"/>
</dbReference>
<evidence type="ECO:0000313" key="13">
    <source>
        <dbReference type="EMBL" id="SDK12622.1"/>
    </source>
</evidence>
<comment type="subcellular location">
    <subcellularLocation>
        <location evidence="1">Cell membrane</location>
        <topology evidence="1">Multi-pass membrane protein</topology>
    </subcellularLocation>
</comment>
<keyword evidence="9" id="KW-0443">Lipid metabolism</keyword>
<keyword evidence="2" id="KW-1003">Cell membrane</keyword>